<reference evidence="3 4" key="1">
    <citation type="submission" date="2019-03" db="EMBL/GenBank/DDBJ databases">
        <title>Draft Genome Sequences of Six Type Strains of the Genus Massilia.</title>
        <authorList>
            <person name="Miess H."/>
            <person name="Frediansyhah A."/>
            <person name="Gross H."/>
        </authorList>
    </citation>
    <scope>NUCLEOTIDE SEQUENCE [LARGE SCALE GENOMIC DNA]</scope>
    <source>
        <strain evidence="3 4">DSM 17505</strain>
    </source>
</reference>
<dbReference type="InterPro" id="IPR021834">
    <property type="entry name" value="DUF3426"/>
</dbReference>
<proteinExistence type="predicted"/>
<dbReference type="EMBL" id="CP038026">
    <property type="protein sequence ID" value="QBQ36852.1"/>
    <property type="molecule type" value="Genomic_DNA"/>
</dbReference>
<feature type="region of interest" description="Disordered" evidence="1">
    <location>
        <begin position="1"/>
        <end position="24"/>
    </location>
</feature>
<accession>A0ABX5SB95</accession>
<feature type="region of interest" description="Disordered" evidence="1">
    <location>
        <begin position="131"/>
        <end position="175"/>
    </location>
</feature>
<name>A0ABX5SB95_9BURK</name>
<evidence type="ECO:0000259" key="2">
    <source>
        <dbReference type="Pfam" id="PF13719"/>
    </source>
</evidence>
<dbReference type="Pfam" id="PF11906">
    <property type="entry name" value="DUF3426"/>
    <property type="match status" value="1"/>
</dbReference>
<feature type="compositionally biased region" description="Basic and acidic residues" evidence="1">
    <location>
        <begin position="135"/>
        <end position="147"/>
    </location>
</feature>
<keyword evidence="4" id="KW-1185">Reference proteome</keyword>
<organism evidence="3 4">
    <name type="scientific">Pseudoduganella plicata</name>
    <dbReference type="NCBI Taxonomy" id="321984"/>
    <lineage>
        <taxon>Bacteria</taxon>
        <taxon>Pseudomonadati</taxon>
        <taxon>Pseudomonadota</taxon>
        <taxon>Betaproteobacteria</taxon>
        <taxon>Burkholderiales</taxon>
        <taxon>Oxalobacteraceae</taxon>
        <taxon>Telluria group</taxon>
        <taxon>Pseudoduganella</taxon>
    </lineage>
</organism>
<evidence type="ECO:0000313" key="4">
    <source>
        <dbReference type="Proteomes" id="UP000294359"/>
    </source>
</evidence>
<dbReference type="Pfam" id="PF13719">
    <property type="entry name" value="Zn_ribbon_5"/>
    <property type="match status" value="1"/>
</dbReference>
<dbReference type="InterPro" id="IPR011723">
    <property type="entry name" value="Znf/thioredoxin_put"/>
</dbReference>
<sequence length="429" mass="45824">MRRSSSSPSGPSTKAGSPCTAAWAAPPPCRRVKVQPTRMALATQCPHCHTVFRVAHDQLKLRGGIVRCGACNEIFDGNAALVEPALPPLPLHSSGGSPGTPLDLELDIEPAPVAAANFDPVEPAPVAQPALAVQREPEPEPEPEHLATDAPPSEPAAPNPVPDKAPAAPARHEDSDFDLPSEHIVAVALDDVHSFDDTPPAPEPLARDETADIADDSAVRAADDAAAADLLTGAPESASLAAGSGAVARADEAHEGDEPEFIRQANRREHLGRNARVVMRWGTPLLVLLLLLQIGTTFRNPLAARYPALAPALSALCAPFLCKVELPMQIDTLAIEQGELQTLSDNTFSFATVLRNGSRTAQAWPHIELVLNDAADKPVLRRVFAPRDYLGNPADLRQGFRPRSEQPVKLYFQLNRLKASGYHIAIFYP</sequence>
<dbReference type="NCBIfam" id="TIGR02098">
    <property type="entry name" value="MJ0042_CXXC"/>
    <property type="match status" value="1"/>
</dbReference>
<feature type="domain" description="Zinc finger/thioredoxin putative" evidence="2">
    <location>
        <begin position="41"/>
        <end position="76"/>
    </location>
</feature>
<evidence type="ECO:0000256" key="1">
    <source>
        <dbReference type="SAM" id="MobiDB-lite"/>
    </source>
</evidence>
<feature type="compositionally biased region" description="Pro residues" evidence="1">
    <location>
        <begin position="152"/>
        <end position="163"/>
    </location>
</feature>
<gene>
    <name evidence="3" type="ORF">E1742_12250</name>
</gene>
<dbReference type="Proteomes" id="UP000294359">
    <property type="component" value="Chromosome"/>
</dbReference>
<evidence type="ECO:0000313" key="3">
    <source>
        <dbReference type="EMBL" id="QBQ36852.1"/>
    </source>
</evidence>
<protein>
    <submittedName>
        <fullName evidence="3">DUF3426 domain-containing protein</fullName>
    </submittedName>
</protein>